<name>A0A1I9GDV7_BRUMA</name>
<dbReference type="AlphaFoldDB" id="A0A1I9GDV7"/>
<organism evidence="2">
    <name type="scientific">Brugia malayi</name>
    <name type="common">Filarial nematode worm</name>
    <dbReference type="NCBI Taxonomy" id="6279"/>
    <lineage>
        <taxon>Eukaryota</taxon>
        <taxon>Metazoa</taxon>
        <taxon>Ecdysozoa</taxon>
        <taxon>Nematoda</taxon>
        <taxon>Chromadorea</taxon>
        <taxon>Rhabditida</taxon>
        <taxon>Spirurina</taxon>
        <taxon>Spiruromorpha</taxon>
        <taxon>Filarioidea</taxon>
        <taxon>Onchocercidae</taxon>
        <taxon>Brugia</taxon>
    </lineage>
</organism>
<accession>A0A1I9GDV7</accession>
<reference evidence="2" key="2">
    <citation type="submission" date="2012-12" db="EMBL/GenBank/DDBJ databases">
        <authorList>
            <consortium name="WormBase Consortium"/>
            <person name="Ghedin E."/>
            <person name="Paulini M."/>
        </authorList>
    </citation>
    <scope>NUCLEOTIDE SEQUENCE</scope>
    <source>
        <strain evidence="2">FR3</strain>
    </source>
</reference>
<protein>
    <submittedName>
        <fullName evidence="2">Bm11753</fullName>
    </submittedName>
</protein>
<gene>
    <name evidence="2" type="primary">Bm11753</name>
    <name evidence="2" type="ORF">BM_Bm11753</name>
</gene>
<feature type="region of interest" description="Disordered" evidence="1">
    <location>
        <begin position="77"/>
        <end position="116"/>
    </location>
</feature>
<proteinExistence type="predicted"/>
<evidence type="ECO:0000313" key="2">
    <source>
        <dbReference type="EMBL" id="CRZ26249.1"/>
    </source>
</evidence>
<sequence length="130" mass="14290">MRSRGKVLGTGKLFPEKLHSSKQWLGIPLALGGQHSGLWPFFLIDVLWQLTVSGPLSILSPGLWQDTTFAEPGLHRLGGQTELRSPSAPSPTENNAGIVDHSHRFPNRRWVPTQDSTGAQKLTSLCRSEI</sequence>
<reference evidence="2" key="1">
    <citation type="journal article" date="2007" name="Science">
        <title>Draft genome of the filarial nematode parasite Brugia malayi.</title>
        <authorList>
            <person name="Ghedin E."/>
            <person name="Wang S."/>
            <person name="Spiro D."/>
            <person name="Caler E."/>
            <person name="Zhao Q."/>
            <person name="Crabtree J."/>
            <person name="Allen J.E."/>
            <person name="Delcher A.L."/>
            <person name="Guiliano D.B."/>
            <person name="Miranda-Saavedra D."/>
            <person name="Angiuoli S.V."/>
            <person name="Creasy T."/>
            <person name="Amedeo P."/>
            <person name="Haas B."/>
            <person name="El-Sayed N.M."/>
            <person name="Wortman J.R."/>
            <person name="Feldblyum T."/>
            <person name="Tallon L."/>
            <person name="Schatz M."/>
            <person name="Shumway M."/>
            <person name="Koo H."/>
            <person name="Salzberg S.L."/>
            <person name="Schobel S."/>
            <person name="Pertea M."/>
            <person name="Pop M."/>
            <person name="White O."/>
            <person name="Barton G.J."/>
            <person name="Carlow C.K."/>
            <person name="Crawford M.J."/>
            <person name="Daub J."/>
            <person name="Dimmic M.W."/>
            <person name="Estes C.F."/>
            <person name="Foster J.M."/>
            <person name="Ganatra M."/>
            <person name="Gregory W.F."/>
            <person name="Johnson N.M."/>
            <person name="Jin J."/>
            <person name="Komuniecki R."/>
            <person name="Korf I."/>
            <person name="Kumar S."/>
            <person name="Laney S."/>
            <person name="Li B.W."/>
            <person name="Li W."/>
            <person name="Lindblom T.H."/>
            <person name="Lustigman S."/>
            <person name="Ma D."/>
            <person name="Maina C.V."/>
            <person name="Martin D.M."/>
            <person name="McCarter J.P."/>
            <person name="McReynolds L."/>
            <person name="Mitreva M."/>
            <person name="Nutman T.B."/>
            <person name="Parkinson J."/>
            <person name="Peregrin-Alvarez J.M."/>
            <person name="Poole C."/>
            <person name="Ren Q."/>
            <person name="Saunders L."/>
            <person name="Sluder A.E."/>
            <person name="Smith K."/>
            <person name="Stanke M."/>
            <person name="Unnasch T.R."/>
            <person name="Ware J."/>
            <person name="Wei A.D."/>
            <person name="Weil G."/>
            <person name="Williams D.J."/>
            <person name="Zhang Y."/>
            <person name="Williams S.A."/>
            <person name="Fraser-Liggett C."/>
            <person name="Slatko B."/>
            <person name="Blaxter M.L."/>
            <person name="Scott A.L."/>
        </authorList>
    </citation>
    <scope>NUCLEOTIDE SEQUENCE</scope>
    <source>
        <strain evidence="2">FR3</strain>
    </source>
</reference>
<dbReference type="EMBL" id="LN860236">
    <property type="protein sequence ID" value="CRZ26249.1"/>
    <property type="molecule type" value="Genomic_DNA"/>
</dbReference>
<evidence type="ECO:0000256" key="1">
    <source>
        <dbReference type="SAM" id="MobiDB-lite"/>
    </source>
</evidence>